<protein>
    <recommendedName>
        <fullName evidence="3">Secreted protein</fullName>
    </recommendedName>
</protein>
<organism evidence="1 2">
    <name type="scientific">Phyllosticta citricarpa</name>
    <dbReference type="NCBI Taxonomy" id="55181"/>
    <lineage>
        <taxon>Eukaryota</taxon>
        <taxon>Fungi</taxon>
        <taxon>Dikarya</taxon>
        <taxon>Ascomycota</taxon>
        <taxon>Pezizomycotina</taxon>
        <taxon>Dothideomycetes</taxon>
        <taxon>Dothideomycetes incertae sedis</taxon>
        <taxon>Botryosphaeriales</taxon>
        <taxon>Phyllostictaceae</taxon>
        <taxon>Phyllosticta</taxon>
    </lineage>
</organism>
<gene>
    <name evidence="1" type="ORF">IWX46DRAFT_134682</name>
</gene>
<dbReference type="Proteomes" id="UP001365128">
    <property type="component" value="Unassembled WGS sequence"/>
</dbReference>
<dbReference type="EMBL" id="JBBPDW010000002">
    <property type="protein sequence ID" value="KAK7555630.1"/>
    <property type="molecule type" value="Genomic_DNA"/>
</dbReference>
<proteinExistence type="predicted"/>
<reference evidence="1 2" key="1">
    <citation type="submission" date="2024-04" db="EMBL/GenBank/DDBJ databases">
        <title>Phyllosticta paracitricarpa is synonymous to the EU quarantine fungus P. citricarpa based on phylogenomic analyses.</title>
        <authorList>
            <consortium name="Lawrence Berkeley National Laboratory"/>
            <person name="Van Ingen-Buijs V.A."/>
            <person name="Van Westerhoven A.C."/>
            <person name="Haridas S."/>
            <person name="Skiadas P."/>
            <person name="Martin F."/>
            <person name="Groenewald J.Z."/>
            <person name="Crous P.W."/>
            <person name="Seidl M.F."/>
        </authorList>
    </citation>
    <scope>NUCLEOTIDE SEQUENCE [LARGE SCALE GENOMIC DNA]</scope>
    <source>
        <strain evidence="1 2">CBS 122670</strain>
    </source>
</reference>
<keyword evidence="2" id="KW-1185">Reference proteome</keyword>
<comment type="caution">
    <text evidence="1">The sequence shown here is derived from an EMBL/GenBank/DDBJ whole genome shotgun (WGS) entry which is preliminary data.</text>
</comment>
<evidence type="ECO:0000313" key="2">
    <source>
        <dbReference type="Proteomes" id="UP001365128"/>
    </source>
</evidence>
<accession>A0ABR1MPL9</accession>
<sequence length="90" mass="10140">MYFSTVPQVIFVLYLRPFSHFVTISSASPAPCCVSRFHFTRAVCKAVPMACSSHLHGPLRRHLRLFGLSHFLLQDCRYQTGSPMPGSRLA</sequence>
<evidence type="ECO:0008006" key="3">
    <source>
        <dbReference type="Google" id="ProtNLM"/>
    </source>
</evidence>
<name>A0ABR1MPL9_9PEZI</name>
<evidence type="ECO:0000313" key="1">
    <source>
        <dbReference type="EMBL" id="KAK7555630.1"/>
    </source>
</evidence>